<evidence type="ECO:0000313" key="2">
    <source>
        <dbReference type="Proteomes" id="UP000504607"/>
    </source>
</evidence>
<dbReference type="InParanoid" id="A0A6J0PJM7"/>
<dbReference type="Gene3D" id="1.20.1280.50">
    <property type="match status" value="1"/>
</dbReference>
<dbReference type="PANTHER" id="PTHR38926">
    <property type="entry name" value="F-BOX DOMAIN CONTAINING PROTEIN, EXPRESSED"/>
    <property type="match status" value="1"/>
</dbReference>
<accession>A0A6J0PJM7</accession>
<dbReference type="SUPFAM" id="SSF81383">
    <property type="entry name" value="F-box domain"/>
    <property type="match status" value="1"/>
</dbReference>
<dbReference type="Gene3D" id="3.80.10.10">
    <property type="entry name" value="Ribonuclease Inhibitor"/>
    <property type="match status" value="1"/>
</dbReference>
<evidence type="ECO:0000313" key="3">
    <source>
        <dbReference type="RefSeq" id="XP_019706651.1"/>
    </source>
</evidence>
<dbReference type="RefSeq" id="XP_019706651.1">
    <property type="nucleotide sequence ID" value="XM_019851092.2"/>
</dbReference>
<gene>
    <name evidence="3" type="primary">LOC105046947</name>
</gene>
<dbReference type="GeneID" id="105046947"/>
<name>A0A6J0PJM7_ELAGV</name>
<dbReference type="InterPro" id="IPR032675">
    <property type="entry name" value="LRR_dom_sf"/>
</dbReference>
<dbReference type="PANTHER" id="PTHR38926:SF12">
    <property type="entry name" value="F-BOX DOMAIN CONTAINING PROTEIN, EXPRESSED"/>
    <property type="match status" value="1"/>
</dbReference>
<dbReference type="AlphaFoldDB" id="A0A6J0PJM7"/>
<dbReference type="SUPFAM" id="SSF52047">
    <property type="entry name" value="RNI-like"/>
    <property type="match status" value="1"/>
</dbReference>
<dbReference type="Proteomes" id="UP000504607">
    <property type="component" value="Chromosome 6"/>
</dbReference>
<dbReference type="KEGG" id="egu:105046947"/>
<evidence type="ECO:0000256" key="1">
    <source>
        <dbReference type="SAM" id="MobiDB-lite"/>
    </source>
</evidence>
<proteinExistence type="predicted"/>
<protein>
    <submittedName>
        <fullName evidence="3">F-box/LRR-repeat protein At3g48880</fullName>
    </submittedName>
</protein>
<organism evidence="2 3">
    <name type="scientific">Elaeis guineensis var. tenera</name>
    <name type="common">Oil palm</name>
    <dbReference type="NCBI Taxonomy" id="51953"/>
    <lineage>
        <taxon>Eukaryota</taxon>
        <taxon>Viridiplantae</taxon>
        <taxon>Streptophyta</taxon>
        <taxon>Embryophyta</taxon>
        <taxon>Tracheophyta</taxon>
        <taxon>Spermatophyta</taxon>
        <taxon>Magnoliopsida</taxon>
        <taxon>Liliopsida</taxon>
        <taxon>Arecaceae</taxon>
        <taxon>Arecoideae</taxon>
        <taxon>Cocoseae</taxon>
        <taxon>Elaeidinae</taxon>
        <taxon>Elaeis</taxon>
    </lineage>
</organism>
<keyword evidence="2" id="KW-1185">Reference proteome</keyword>
<reference evidence="3" key="1">
    <citation type="submission" date="2025-08" db="UniProtKB">
        <authorList>
            <consortium name="RefSeq"/>
        </authorList>
    </citation>
    <scope>IDENTIFICATION</scope>
</reference>
<sequence length="301" mass="33843">MAAACGGDNGASSTASAGSGGGRRWENLNRDLLVAIFERVGVADLIAGVPFVCCSWRDASCDPLCWRNLDFRDWDSISLHLDCQRDEILDFAGLLDFSVSRAREHLDSIYFPDFADDIDLLDVSKRCPGLTYFSLPNPHVMEHKFCEAVGKLEFLKGMAVDETVVSRKVLQHVNQCCKYFAELGVFAENVDEEKASIICKSLPDLRKLEITSSAISRQAIISFLDELKALEHLDISGYENSGITDAVLEKASRLKVFLWDSRFELGEFMDCSNDEEDDWLLQRPCECMLDRKVMEWLAELS</sequence>
<dbReference type="OrthoDB" id="1108417at2759"/>
<feature type="region of interest" description="Disordered" evidence="1">
    <location>
        <begin position="1"/>
        <end position="22"/>
    </location>
</feature>
<dbReference type="InterPro" id="IPR036047">
    <property type="entry name" value="F-box-like_dom_sf"/>
</dbReference>